<dbReference type="PROSITE" id="PS51257">
    <property type="entry name" value="PROKAR_LIPOPROTEIN"/>
    <property type="match status" value="1"/>
</dbReference>
<evidence type="ECO:0000259" key="2">
    <source>
        <dbReference type="Pfam" id="PF03413"/>
    </source>
</evidence>
<feature type="domain" description="PepSY" evidence="2">
    <location>
        <begin position="62"/>
        <end position="115"/>
    </location>
</feature>
<accession>A0A1E5KXX9</accession>
<feature type="compositionally biased region" description="Low complexity" evidence="1">
    <location>
        <begin position="33"/>
        <end position="55"/>
    </location>
</feature>
<comment type="caution">
    <text evidence="3">The sequence shown here is derived from an EMBL/GenBank/DDBJ whole genome shotgun (WGS) entry which is preliminary data.</text>
</comment>
<evidence type="ECO:0000256" key="1">
    <source>
        <dbReference type="SAM" id="MobiDB-lite"/>
    </source>
</evidence>
<dbReference type="InterPro" id="IPR025711">
    <property type="entry name" value="PepSY"/>
</dbReference>
<protein>
    <recommendedName>
        <fullName evidence="2">PepSY domain-containing protein</fullName>
    </recommendedName>
</protein>
<reference evidence="3 4" key="1">
    <citation type="submission" date="2016-09" db="EMBL/GenBank/DDBJ databases">
        <authorList>
            <person name="Capua I."/>
            <person name="De Benedictis P."/>
            <person name="Joannis T."/>
            <person name="Lombin L.H."/>
            <person name="Cattoli G."/>
        </authorList>
    </citation>
    <scope>NUCLEOTIDE SEQUENCE [LARGE SCALE GENOMIC DNA]</scope>
    <source>
        <strain evidence="3 4">LMG 25899</strain>
    </source>
</reference>
<feature type="domain" description="PepSY" evidence="2">
    <location>
        <begin position="143"/>
        <end position="201"/>
    </location>
</feature>
<evidence type="ECO:0000313" key="4">
    <source>
        <dbReference type="Proteomes" id="UP000095256"/>
    </source>
</evidence>
<dbReference type="Proteomes" id="UP000095256">
    <property type="component" value="Unassembled WGS sequence"/>
</dbReference>
<dbReference type="RefSeq" id="WP_069698263.1">
    <property type="nucleotide sequence ID" value="NZ_JAGGMA010000023.1"/>
</dbReference>
<dbReference type="AlphaFoldDB" id="A0A1E5KXX9"/>
<name>A0A1E5KXX9_9ENTE</name>
<organism evidence="3 4">
    <name type="scientific">Enterococcus rivorum</name>
    <dbReference type="NCBI Taxonomy" id="762845"/>
    <lineage>
        <taxon>Bacteria</taxon>
        <taxon>Bacillati</taxon>
        <taxon>Bacillota</taxon>
        <taxon>Bacilli</taxon>
        <taxon>Lactobacillales</taxon>
        <taxon>Enterococcaceae</taxon>
        <taxon>Enterococcus</taxon>
    </lineage>
</organism>
<feature type="region of interest" description="Disordered" evidence="1">
    <location>
        <begin position="27"/>
        <end position="56"/>
    </location>
</feature>
<sequence>MKKSTVIVMTGLTVALLAGCNQVTKKETTGVKSSSQASSSIVESSVSRSSSSTQSEEFKVEVAKAIELFEKEYPKAAITSIDLDSSLGDYYYEVQGVDDTTEYEVRIQATTGEVKKAREERLDADEQNGVKKKEDALDTKDILSIKEASAIAEKDAGAGTAKEWSLDKEVGVTYWDVKVLDGHKEYEIKMNAKNGEILEREN</sequence>
<keyword evidence="4" id="KW-1185">Reference proteome</keyword>
<dbReference type="EMBL" id="MIEK01000016">
    <property type="protein sequence ID" value="OEH82732.1"/>
    <property type="molecule type" value="Genomic_DNA"/>
</dbReference>
<evidence type="ECO:0000313" key="3">
    <source>
        <dbReference type="EMBL" id="OEH82732.1"/>
    </source>
</evidence>
<dbReference type="Pfam" id="PF03413">
    <property type="entry name" value="PepSY"/>
    <property type="match status" value="2"/>
</dbReference>
<dbReference type="Gene3D" id="3.10.450.40">
    <property type="match status" value="2"/>
</dbReference>
<proteinExistence type="predicted"/>
<dbReference type="OrthoDB" id="2943484at2"/>
<gene>
    <name evidence="3" type="ORF">BCR26_11860</name>
</gene>